<dbReference type="InterPro" id="IPR001387">
    <property type="entry name" value="Cro/C1-type_HTH"/>
</dbReference>
<dbReference type="InterPro" id="IPR010982">
    <property type="entry name" value="Lambda_DNA-bd_dom_sf"/>
</dbReference>
<dbReference type="Pfam" id="PF13560">
    <property type="entry name" value="HTH_31"/>
    <property type="match status" value="1"/>
</dbReference>
<accession>A0ABU2K193</accession>
<reference evidence="3" key="1">
    <citation type="submission" date="2023-07" db="EMBL/GenBank/DDBJ databases">
        <title>30 novel species of actinomycetes from the DSMZ collection.</title>
        <authorList>
            <person name="Nouioui I."/>
        </authorList>
    </citation>
    <scope>NUCLEOTIDE SEQUENCE [LARGE SCALE GENOMIC DNA]</scope>
    <source>
        <strain evidence="3">DSM 44915</strain>
    </source>
</reference>
<dbReference type="Gene3D" id="1.10.260.40">
    <property type="entry name" value="lambda repressor-like DNA-binding domains"/>
    <property type="match status" value="1"/>
</dbReference>
<feature type="domain" description="HTH cro/C1-type" evidence="1">
    <location>
        <begin position="25"/>
        <end position="84"/>
    </location>
</feature>
<dbReference type="EMBL" id="JAVREO010000040">
    <property type="protein sequence ID" value="MDT0270847.1"/>
    <property type="molecule type" value="Genomic_DNA"/>
</dbReference>
<protein>
    <submittedName>
        <fullName evidence="2">Helix-turn-helix domain-containing protein</fullName>
    </submittedName>
</protein>
<gene>
    <name evidence="2" type="ORF">RM844_31720</name>
</gene>
<evidence type="ECO:0000259" key="1">
    <source>
        <dbReference type="PROSITE" id="PS50943"/>
    </source>
</evidence>
<dbReference type="PROSITE" id="PS50943">
    <property type="entry name" value="HTH_CROC1"/>
    <property type="match status" value="1"/>
</dbReference>
<dbReference type="CDD" id="cd00093">
    <property type="entry name" value="HTH_XRE"/>
    <property type="match status" value="1"/>
</dbReference>
<name>A0ABU2K193_9ACTN</name>
<dbReference type="SUPFAM" id="SSF47413">
    <property type="entry name" value="lambda repressor-like DNA-binding domains"/>
    <property type="match status" value="1"/>
</dbReference>
<evidence type="ECO:0000313" key="3">
    <source>
        <dbReference type="Proteomes" id="UP001183410"/>
    </source>
</evidence>
<organism evidence="2 3">
    <name type="scientific">Streptomyces chisholmiae</name>
    <dbReference type="NCBI Taxonomy" id="3075540"/>
    <lineage>
        <taxon>Bacteria</taxon>
        <taxon>Bacillati</taxon>
        <taxon>Actinomycetota</taxon>
        <taxon>Actinomycetes</taxon>
        <taxon>Kitasatosporales</taxon>
        <taxon>Streptomycetaceae</taxon>
        <taxon>Streptomyces</taxon>
    </lineage>
</organism>
<dbReference type="RefSeq" id="WP_311670911.1">
    <property type="nucleotide sequence ID" value="NZ_JAVREO010000040.1"/>
</dbReference>
<dbReference type="Proteomes" id="UP001183410">
    <property type="component" value="Unassembled WGS sequence"/>
</dbReference>
<proteinExistence type="predicted"/>
<keyword evidence="3" id="KW-1185">Reference proteome</keyword>
<evidence type="ECO:0000313" key="2">
    <source>
        <dbReference type="EMBL" id="MDT0270847.1"/>
    </source>
</evidence>
<comment type="caution">
    <text evidence="2">The sequence shown here is derived from an EMBL/GenBank/DDBJ whole genome shotgun (WGS) entry which is preliminary data.</text>
</comment>
<sequence length="246" mass="27078">MTSEKRASRPAIKYGPTALTVARNLKRVREARGLTTYALSGALRKAERPITPSAVAKIERGERQVTVDDLAALAFVLDVSPASLLLPLEDGLEAHVSITGAGEVPADVAWAWASSERPIRLPEGDARTAMLEYQLYALPPGRRRYDWTAPEAREAWRAEQAKRGPVVLRLPAPPPVGERSIQQLARVRRNYEGLALVTPTEEVPDARGVLVEHDPEAFEPRVTEWMEERGLLPILRRGESDGAGLD</sequence>
<dbReference type="SMART" id="SM00530">
    <property type="entry name" value="HTH_XRE"/>
    <property type="match status" value="1"/>
</dbReference>